<reference evidence="1 2" key="1">
    <citation type="submission" date="2017-07" db="EMBL/GenBank/DDBJ databases">
        <title>Phylogenetic study on the rhizospheric bacterium Ochrobactrum sp. A44.</title>
        <authorList>
            <person name="Krzyzanowska D.M."/>
            <person name="Ossowicki A."/>
            <person name="Rajewska M."/>
            <person name="Maciag T."/>
            <person name="Kaczynski Z."/>
            <person name="Czerwicka M."/>
            <person name="Jafra S."/>
        </authorList>
    </citation>
    <scope>NUCLEOTIDE SEQUENCE [LARGE SCALE GENOMIC DNA]</scope>
    <source>
        <strain evidence="1 2">OgA9a</strain>
    </source>
</reference>
<dbReference type="EMBL" id="NNRL01000148">
    <property type="protein sequence ID" value="OYR16842.1"/>
    <property type="molecule type" value="Genomic_DNA"/>
</dbReference>
<name>A0A256FPR5_9HYPH</name>
<dbReference type="Pfam" id="PF05973">
    <property type="entry name" value="Gp49"/>
    <property type="match status" value="1"/>
</dbReference>
<proteinExistence type="predicted"/>
<evidence type="ECO:0008006" key="3">
    <source>
        <dbReference type="Google" id="ProtNLM"/>
    </source>
</evidence>
<accession>A0A256FPR5</accession>
<gene>
    <name evidence="1" type="ORF">CEV33_3966</name>
</gene>
<dbReference type="InterPro" id="IPR009241">
    <property type="entry name" value="HigB-like"/>
</dbReference>
<dbReference type="AlphaFoldDB" id="A0A256FPR5"/>
<comment type="caution">
    <text evidence="1">The sequence shown here is derived from an EMBL/GenBank/DDBJ whole genome shotgun (WGS) entry which is preliminary data.</text>
</comment>
<organism evidence="1 2">
    <name type="scientific">Brucella grignonensis</name>
    <dbReference type="NCBI Taxonomy" id="94627"/>
    <lineage>
        <taxon>Bacteria</taxon>
        <taxon>Pseudomonadati</taxon>
        <taxon>Pseudomonadota</taxon>
        <taxon>Alphaproteobacteria</taxon>
        <taxon>Hyphomicrobiales</taxon>
        <taxon>Brucellaceae</taxon>
        <taxon>Brucella/Ochrobactrum group</taxon>
        <taxon>Brucella</taxon>
    </lineage>
</organism>
<keyword evidence="2" id="KW-1185">Reference proteome</keyword>
<dbReference type="Proteomes" id="UP000216478">
    <property type="component" value="Unassembled WGS sequence"/>
</dbReference>
<sequence>MYCAKYNDTVYVLHAFTKTTNGVDRAAMSTVKARYKEMMKIIREADKTAKKGVKK</sequence>
<evidence type="ECO:0000313" key="2">
    <source>
        <dbReference type="Proteomes" id="UP000216478"/>
    </source>
</evidence>
<protein>
    <recommendedName>
        <fullName evidence="3">Phage-related protein</fullName>
    </recommendedName>
</protein>
<evidence type="ECO:0000313" key="1">
    <source>
        <dbReference type="EMBL" id="OYR16842.1"/>
    </source>
</evidence>